<dbReference type="PANTHER" id="PTHR47053:SF1">
    <property type="entry name" value="MUREIN DD-ENDOPEPTIDASE MEPH-RELATED"/>
    <property type="match status" value="1"/>
</dbReference>
<gene>
    <name evidence="7" type="ordered locus">CFU_3555</name>
</gene>
<comment type="similarity">
    <text evidence="1">Belongs to the peptidase C40 family.</text>
</comment>
<feature type="domain" description="NlpC/P60" evidence="6">
    <location>
        <begin position="42"/>
        <end position="166"/>
    </location>
</feature>
<dbReference type="eggNOG" id="COG0791">
    <property type="taxonomic scope" value="Bacteria"/>
</dbReference>
<dbReference type="SUPFAM" id="SSF54001">
    <property type="entry name" value="Cysteine proteinases"/>
    <property type="match status" value="1"/>
</dbReference>
<reference evidence="7 8" key="4">
    <citation type="journal article" date="2010" name="Environ. Microbiol.">
        <title>The bacterial genus Collimonas: mycophagy, weathering and other adaptive solutions to life in oligotrophic soil environments.</title>
        <authorList>
            <person name="Leveau J.H."/>
            <person name="Uroz S."/>
            <person name="de Boer W."/>
        </authorList>
    </citation>
    <scope>NUCLEOTIDE SEQUENCE [LARGE SCALE GENOMIC DNA]</scope>
    <source>
        <strain evidence="7 8">Ter331</strain>
    </source>
</reference>
<reference evidence="7 8" key="2">
    <citation type="journal article" date="2006" name="J. Microbiol. Methods">
        <title>Genomic flank-sequencing of plasposon insertion sites for rapid identification of functional genes.</title>
        <authorList>
            <person name="Leveau J.H."/>
            <person name="Gerards S."/>
            <person name="Fritsche K."/>
            <person name="Zondag G."/>
            <person name="van Veen J.A."/>
        </authorList>
    </citation>
    <scope>NUCLEOTIDE SEQUENCE [LARGE SCALE GENOMIC DNA]</scope>
    <source>
        <strain evidence="7 8">Ter331</strain>
    </source>
</reference>
<evidence type="ECO:0000256" key="2">
    <source>
        <dbReference type="ARBA" id="ARBA00022670"/>
    </source>
</evidence>
<dbReference type="PANTHER" id="PTHR47053">
    <property type="entry name" value="MUREIN DD-ENDOPEPTIDASE MEPH-RELATED"/>
    <property type="match status" value="1"/>
</dbReference>
<feature type="signal peptide" evidence="5">
    <location>
        <begin position="1"/>
        <end position="23"/>
    </location>
</feature>
<evidence type="ECO:0000256" key="3">
    <source>
        <dbReference type="ARBA" id="ARBA00022801"/>
    </source>
</evidence>
<dbReference type="InterPro" id="IPR000064">
    <property type="entry name" value="NLP_P60_dom"/>
</dbReference>
<feature type="chain" id="PRO_5003396791" evidence="5">
    <location>
        <begin position="24"/>
        <end position="167"/>
    </location>
</feature>
<evidence type="ECO:0000256" key="1">
    <source>
        <dbReference type="ARBA" id="ARBA00007074"/>
    </source>
</evidence>
<reference evidence="8" key="6">
    <citation type="submission" date="2011-05" db="EMBL/GenBank/DDBJ databases">
        <title>Complete sequence of Collimonas fungivorans Ter331.</title>
        <authorList>
            <person name="Leveau J.H."/>
        </authorList>
    </citation>
    <scope>NUCLEOTIDE SEQUENCE [LARGE SCALE GENOMIC DNA]</scope>
    <source>
        <strain evidence="8">Ter331</strain>
    </source>
</reference>
<evidence type="ECO:0000313" key="8">
    <source>
        <dbReference type="Proteomes" id="UP000008392"/>
    </source>
</evidence>
<evidence type="ECO:0000313" key="7">
    <source>
        <dbReference type="EMBL" id="AEK63379.1"/>
    </source>
</evidence>
<dbReference type="PROSITE" id="PS51935">
    <property type="entry name" value="NLPC_P60"/>
    <property type="match status" value="1"/>
</dbReference>
<dbReference type="GO" id="GO:0006508">
    <property type="term" value="P:proteolysis"/>
    <property type="evidence" value="ECO:0007669"/>
    <property type="project" value="UniProtKB-KW"/>
</dbReference>
<evidence type="ECO:0000256" key="5">
    <source>
        <dbReference type="SAM" id="SignalP"/>
    </source>
</evidence>
<proteinExistence type="inferred from homology"/>
<dbReference type="Gene3D" id="3.90.1720.10">
    <property type="entry name" value="endopeptidase domain like (from Nostoc punctiforme)"/>
    <property type="match status" value="1"/>
</dbReference>
<dbReference type="KEGG" id="cfu:CFU_3555"/>
<evidence type="ECO:0000256" key="4">
    <source>
        <dbReference type="ARBA" id="ARBA00022807"/>
    </source>
</evidence>
<reference evidence="7 8" key="1">
    <citation type="journal article" date="2004" name="Environ. Microbiol.">
        <title>Phylogeny-function analysis of (meta)genomic libraries: screening for expression of ribosomal RNA genes by large-insert library fluorescent in situ hybridization (LIL-FISH).</title>
        <authorList>
            <person name="Leveau J.H."/>
            <person name="Gerards S."/>
            <person name="de Boer W."/>
            <person name="van Veen J.A."/>
        </authorList>
    </citation>
    <scope>NUCLEOTIDE SEQUENCE [LARGE SCALE GENOMIC DNA]</scope>
    <source>
        <strain evidence="7 8">Ter331</strain>
    </source>
</reference>
<dbReference type="InterPro" id="IPR051202">
    <property type="entry name" value="Peptidase_C40"/>
</dbReference>
<keyword evidence="4" id="KW-0788">Thiol protease</keyword>
<keyword evidence="2" id="KW-0645">Protease</keyword>
<reference evidence="7 8" key="5">
    <citation type="journal article" date="2011" name="ISME J.">
        <title>Dual transcriptional profiling of a bacterial/fungal confrontation: Collimonas fungivorans versus Aspergillus niger.</title>
        <authorList>
            <person name="Mela F."/>
            <person name="Fritsche K."/>
            <person name="de Boer W."/>
            <person name="van Veen J.A."/>
            <person name="de Graaff L.H."/>
            <person name="van den Berg M."/>
            <person name="Leveau J.H."/>
        </authorList>
    </citation>
    <scope>NUCLEOTIDE SEQUENCE [LARGE SCALE GENOMIC DNA]</scope>
    <source>
        <strain evidence="7 8">Ter331</strain>
    </source>
</reference>
<sequence>MNKGKCLMTIRNLFICCLALLLAACGGTGSVRPGSEDNTPVSDKGNDIVIYSLGLIDTNYRFGGKNPEAGLDCSGMVSYVYRQAAGLKVTGSAADIARQGRSISKAELRPGDLVFFNTMHRAFSHVGIYIGDGRFINAPSTNGKVRIDRLDNSYYAARFEAVRRYFD</sequence>
<keyword evidence="8" id="KW-1185">Reference proteome</keyword>
<dbReference type="EMBL" id="CP002745">
    <property type="protein sequence ID" value="AEK63379.1"/>
    <property type="molecule type" value="Genomic_DNA"/>
</dbReference>
<dbReference type="AlphaFoldDB" id="G0ADB7"/>
<protein>
    <submittedName>
        <fullName evidence="7">Putative lipoprotein</fullName>
    </submittedName>
</protein>
<dbReference type="GO" id="GO:0008234">
    <property type="term" value="F:cysteine-type peptidase activity"/>
    <property type="evidence" value="ECO:0007669"/>
    <property type="project" value="UniProtKB-KW"/>
</dbReference>
<evidence type="ECO:0000259" key="6">
    <source>
        <dbReference type="PROSITE" id="PS51935"/>
    </source>
</evidence>
<dbReference type="HOGENOM" id="CLU_016043_8_3_4"/>
<dbReference type="Proteomes" id="UP000008392">
    <property type="component" value="Chromosome"/>
</dbReference>
<name>G0ADB7_COLFT</name>
<keyword evidence="3" id="KW-0378">Hydrolase</keyword>
<dbReference type="PROSITE" id="PS51257">
    <property type="entry name" value="PROKAR_LIPOPROTEIN"/>
    <property type="match status" value="1"/>
</dbReference>
<dbReference type="InterPro" id="IPR038765">
    <property type="entry name" value="Papain-like_cys_pep_sf"/>
</dbReference>
<organism evidence="7 8">
    <name type="scientific">Collimonas fungivorans (strain Ter331)</name>
    <dbReference type="NCBI Taxonomy" id="1005048"/>
    <lineage>
        <taxon>Bacteria</taxon>
        <taxon>Pseudomonadati</taxon>
        <taxon>Pseudomonadota</taxon>
        <taxon>Betaproteobacteria</taxon>
        <taxon>Burkholderiales</taxon>
        <taxon>Oxalobacteraceae</taxon>
        <taxon>Collimonas</taxon>
    </lineage>
</organism>
<dbReference type="Pfam" id="PF00877">
    <property type="entry name" value="NLPC_P60"/>
    <property type="match status" value="1"/>
</dbReference>
<keyword evidence="7" id="KW-0449">Lipoprotein</keyword>
<accession>G0ADB7</accession>
<keyword evidence="5" id="KW-0732">Signal</keyword>
<reference evidence="7 8" key="3">
    <citation type="journal article" date="2008" name="FEMS Microbiol. Ecol.">
        <title>Identification and characterization of genes underlying chitinolysis in Collimonas fungivorans Ter331.</title>
        <authorList>
            <person name="Fritsche K."/>
            <person name="de Boer W."/>
            <person name="Gerards S."/>
            <person name="van den Berg M."/>
            <person name="van Veen J.A."/>
            <person name="Leveau J.H."/>
        </authorList>
    </citation>
    <scope>NUCLEOTIDE SEQUENCE [LARGE SCALE GENOMIC DNA]</scope>
    <source>
        <strain evidence="7 8">Ter331</strain>
    </source>
</reference>